<dbReference type="GeneID" id="8247654"/>
<gene>
    <name evidence="5" type="ORF">MICPUN_86202</name>
</gene>
<dbReference type="OMA" id="IPYTEGV"/>
<evidence type="ECO:0000256" key="2">
    <source>
        <dbReference type="PROSITE-ProRule" id="PRU00176"/>
    </source>
</evidence>
<dbReference type="Pfam" id="PF00076">
    <property type="entry name" value="RRM_1"/>
    <property type="match status" value="2"/>
</dbReference>
<dbReference type="SMART" id="SM00360">
    <property type="entry name" value="RRM"/>
    <property type="match status" value="2"/>
</dbReference>
<dbReference type="PANTHER" id="PTHR48025:SF1">
    <property type="entry name" value="RRM DOMAIN-CONTAINING PROTEIN"/>
    <property type="match status" value="1"/>
</dbReference>
<dbReference type="InterPro" id="IPR012677">
    <property type="entry name" value="Nucleotide-bd_a/b_plait_sf"/>
</dbReference>
<feature type="domain" description="RRM" evidence="4">
    <location>
        <begin position="33"/>
        <end position="111"/>
    </location>
</feature>
<dbReference type="InterPro" id="IPR000504">
    <property type="entry name" value="RRM_dom"/>
</dbReference>
<reference evidence="5 6" key="1">
    <citation type="journal article" date="2009" name="Science">
        <title>Green evolution and dynamic adaptations revealed by genomes of the marine picoeukaryotes Micromonas.</title>
        <authorList>
            <person name="Worden A.Z."/>
            <person name="Lee J.H."/>
            <person name="Mock T."/>
            <person name="Rouze P."/>
            <person name="Simmons M.P."/>
            <person name="Aerts A.L."/>
            <person name="Allen A.E."/>
            <person name="Cuvelier M.L."/>
            <person name="Derelle E."/>
            <person name="Everett M.V."/>
            <person name="Foulon E."/>
            <person name="Grimwood J."/>
            <person name="Gundlach H."/>
            <person name="Henrissat B."/>
            <person name="Napoli C."/>
            <person name="McDonald S.M."/>
            <person name="Parker M.S."/>
            <person name="Rombauts S."/>
            <person name="Salamov A."/>
            <person name="Von Dassow P."/>
            <person name="Badger J.H."/>
            <person name="Coutinho P.M."/>
            <person name="Demir E."/>
            <person name="Dubchak I."/>
            <person name="Gentemann C."/>
            <person name="Eikrem W."/>
            <person name="Gready J.E."/>
            <person name="John U."/>
            <person name="Lanier W."/>
            <person name="Lindquist E.A."/>
            <person name="Lucas S."/>
            <person name="Mayer K.F."/>
            <person name="Moreau H."/>
            <person name="Not F."/>
            <person name="Otillar R."/>
            <person name="Panaud O."/>
            <person name="Pangilinan J."/>
            <person name="Paulsen I."/>
            <person name="Piegu B."/>
            <person name="Poliakov A."/>
            <person name="Robbens S."/>
            <person name="Schmutz J."/>
            <person name="Toulza E."/>
            <person name="Wyss T."/>
            <person name="Zelensky A."/>
            <person name="Zhou K."/>
            <person name="Armbrust E.V."/>
            <person name="Bhattacharya D."/>
            <person name="Goodenough U.W."/>
            <person name="Van de Peer Y."/>
            <person name="Grigoriev I.V."/>
        </authorList>
    </citation>
    <scope>NUCLEOTIDE SEQUENCE [LARGE SCALE GENOMIC DNA]</scope>
    <source>
        <strain evidence="6">RCC299 / NOUM17</strain>
    </source>
</reference>
<dbReference type="Proteomes" id="UP000002009">
    <property type="component" value="Chromosome 11"/>
</dbReference>
<dbReference type="AlphaFoldDB" id="C1EE78"/>
<dbReference type="InterPro" id="IPR035979">
    <property type="entry name" value="RBD_domain_sf"/>
</dbReference>
<dbReference type="CDD" id="cd00590">
    <property type="entry name" value="RRM_SF"/>
    <property type="match status" value="1"/>
</dbReference>
<dbReference type="STRING" id="296587.C1EE78"/>
<dbReference type="RefSeq" id="XP_002505232.1">
    <property type="nucleotide sequence ID" value="XM_002505186.1"/>
</dbReference>
<feature type="region of interest" description="Disordered" evidence="3">
    <location>
        <begin position="1"/>
        <end position="28"/>
    </location>
</feature>
<feature type="compositionally biased region" description="Low complexity" evidence="3">
    <location>
        <begin position="13"/>
        <end position="28"/>
    </location>
</feature>
<keyword evidence="6" id="KW-1185">Reference proteome</keyword>
<dbReference type="Gene3D" id="3.30.70.330">
    <property type="match status" value="2"/>
</dbReference>
<sequence>MARGGAPGGSGVHGARSGLGFSSSSGGSNDDAAKLYVGHLPSTMNAERMLEMFKPFGRVLQIDVIPDRERQLSCKGFAFVLFSTPEEAIAAKALNGHVVEGKSIDVRLKAEPRAPREPVNAPVAPVNDDAKLYVAYMPDHYRAEELKMLLQPYGLPSDVRVITDRETGRSRGFGFAQMMDEQQAMAAIQGLNGQMLDGKTLVVRIAGAKPP</sequence>
<dbReference type="eggNOG" id="KOG0118">
    <property type="taxonomic scope" value="Eukaryota"/>
</dbReference>
<organism evidence="5 6">
    <name type="scientific">Micromonas commoda (strain RCC299 / NOUM17 / CCMP2709)</name>
    <name type="common">Picoplanktonic green alga</name>
    <dbReference type="NCBI Taxonomy" id="296587"/>
    <lineage>
        <taxon>Eukaryota</taxon>
        <taxon>Viridiplantae</taxon>
        <taxon>Chlorophyta</taxon>
        <taxon>Mamiellophyceae</taxon>
        <taxon>Mamiellales</taxon>
        <taxon>Mamiellaceae</taxon>
        <taxon>Micromonas</taxon>
    </lineage>
</organism>
<evidence type="ECO:0000259" key="4">
    <source>
        <dbReference type="PROSITE" id="PS50102"/>
    </source>
</evidence>
<keyword evidence="1 2" id="KW-0694">RNA-binding</keyword>
<evidence type="ECO:0000256" key="1">
    <source>
        <dbReference type="ARBA" id="ARBA00022884"/>
    </source>
</evidence>
<dbReference type="InParanoid" id="C1EE78"/>
<evidence type="ECO:0000313" key="5">
    <source>
        <dbReference type="EMBL" id="ACO66490.1"/>
    </source>
</evidence>
<dbReference type="PROSITE" id="PS50102">
    <property type="entry name" value="RRM"/>
    <property type="match status" value="2"/>
</dbReference>
<dbReference type="KEGG" id="mis:MICPUN_86202"/>
<accession>C1EE78</accession>
<feature type="domain" description="RRM" evidence="4">
    <location>
        <begin position="130"/>
        <end position="208"/>
    </location>
</feature>
<feature type="compositionally biased region" description="Gly residues" evidence="3">
    <location>
        <begin position="1"/>
        <end position="12"/>
    </location>
</feature>
<dbReference type="OrthoDB" id="439808at2759"/>
<evidence type="ECO:0000313" key="6">
    <source>
        <dbReference type="Proteomes" id="UP000002009"/>
    </source>
</evidence>
<dbReference type="PANTHER" id="PTHR48025">
    <property type="entry name" value="OS02G0815200 PROTEIN"/>
    <property type="match status" value="1"/>
</dbReference>
<protein>
    <recommendedName>
        <fullName evidence="4">RRM domain-containing protein</fullName>
    </recommendedName>
</protein>
<proteinExistence type="predicted"/>
<dbReference type="SUPFAM" id="SSF54928">
    <property type="entry name" value="RNA-binding domain, RBD"/>
    <property type="match status" value="2"/>
</dbReference>
<evidence type="ECO:0000256" key="3">
    <source>
        <dbReference type="SAM" id="MobiDB-lite"/>
    </source>
</evidence>
<feature type="non-terminal residue" evidence="5">
    <location>
        <position position="211"/>
    </location>
</feature>
<dbReference type="InterPro" id="IPR050502">
    <property type="entry name" value="Euk_RNA-bind_prot"/>
</dbReference>
<dbReference type="GO" id="GO:0003729">
    <property type="term" value="F:mRNA binding"/>
    <property type="evidence" value="ECO:0007669"/>
    <property type="project" value="TreeGrafter"/>
</dbReference>
<name>C1EE78_MICCC</name>
<dbReference type="EMBL" id="CP001330">
    <property type="protein sequence ID" value="ACO66490.1"/>
    <property type="molecule type" value="Genomic_DNA"/>
</dbReference>